<dbReference type="EMBL" id="CATNWA010005612">
    <property type="protein sequence ID" value="CAI9550369.1"/>
    <property type="molecule type" value="Genomic_DNA"/>
</dbReference>
<evidence type="ECO:0000256" key="3">
    <source>
        <dbReference type="ARBA" id="ARBA00022989"/>
    </source>
</evidence>
<dbReference type="SUPFAM" id="SSF103473">
    <property type="entry name" value="MFS general substrate transporter"/>
    <property type="match status" value="1"/>
</dbReference>
<reference evidence="6" key="1">
    <citation type="submission" date="2023-05" db="EMBL/GenBank/DDBJ databases">
        <authorList>
            <person name="Stuckert A."/>
        </authorList>
    </citation>
    <scope>NUCLEOTIDE SEQUENCE</scope>
</reference>
<evidence type="ECO:0000256" key="5">
    <source>
        <dbReference type="SAM" id="Phobius"/>
    </source>
</evidence>
<keyword evidence="2 5" id="KW-0812">Transmembrane</keyword>
<keyword evidence="7" id="KW-1185">Reference proteome</keyword>
<evidence type="ECO:0000313" key="6">
    <source>
        <dbReference type="EMBL" id="CAI9550369.1"/>
    </source>
</evidence>
<sequence>MAASSEEPGQSENNWGIQNGDLDPEAERCQVLRKLIQYKVYKRRWYFLAVVCLLNASNAMIWITFAPVADLTASYFKCSLDTVNYLSLVYLIVSIPIGFFFASWLLDTLGLKYAVILSSWAEHVG</sequence>
<dbReference type="InterPro" id="IPR049680">
    <property type="entry name" value="FLVCR1-2_SLC49-like"/>
</dbReference>
<accession>A0ABN9BS58</accession>
<gene>
    <name evidence="6" type="ORF">SPARVUS_LOCUS3501251</name>
</gene>
<name>A0ABN9BS58_9NEOB</name>
<dbReference type="PANTHER" id="PTHR10924:SF6">
    <property type="entry name" value="SOLUTE CARRIER FAMILY 49 MEMBER A3"/>
    <property type="match status" value="1"/>
</dbReference>
<comment type="caution">
    <text evidence="6">The sequence shown here is derived from an EMBL/GenBank/DDBJ whole genome shotgun (WGS) entry which is preliminary data.</text>
</comment>
<dbReference type="PANTHER" id="PTHR10924">
    <property type="entry name" value="MAJOR FACILITATOR SUPERFAMILY PROTEIN-RELATED"/>
    <property type="match status" value="1"/>
</dbReference>
<organism evidence="6 7">
    <name type="scientific">Staurois parvus</name>
    <dbReference type="NCBI Taxonomy" id="386267"/>
    <lineage>
        <taxon>Eukaryota</taxon>
        <taxon>Metazoa</taxon>
        <taxon>Chordata</taxon>
        <taxon>Craniata</taxon>
        <taxon>Vertebrata</taxon>
        <taxon>Euteleostomi</taxon>
        <taxon>Amphibia</taxon>
        <taxon>Batrachia</taxon>
        <taxon>Anura</taxon>
        <taxon>Neobatrachia</taxon>
        <taxon>Ranoidea</taxon>
        <taxon>Ranidae</taxon>
        <taxon>Staurois</taxon>
    </lineage>
</organism>
<proteinExistence type="predicted"/>
<evidence type="ECO:0000256" key="4">
    <source>
        <dbReference type="ARBA" id="ARBA00023136"/>
    </source>
</evidence>
<comment type="subcellular location">
    <subcellularLocation>
        <location evidence="1">Membrane</location>
        <topology evidence="1">Multi-pass membrane protein</topology>
    </subcellularLocation>
</comment>
<dbReference type="InterPro" id="IPR036259">
    <property type="entry name" value="MFS_trans_sf"/>
</dbReference>
<dbReference type="Proteomes" id="UP001162483">
    <property type="component" value="Unassembled WGS sequence"/>
</dbReference>
<feature type="transmembrane region" description="Helical" evidence="5">
    <location>
        <begin position="45"/>
        <end position="65"/>
    </location>
</feature>
<protein>
    <submittedName>
        <fullName evidence="6">Uncharacterized protein</fullName>
    </submittedName>
</protein>
<evidence type="ECO:0000256" key="1">
    <source>
        <dbReference type="ARBA" id="ARBA00004141"/>
    </source>
</evidence>
<keyword evidence="4 5" id="KW-0472">Membrane</keyword>
<evidence type="ECO:0000313" key="7">
    <source>
        <dbReference type="Proteomes" id="UP001162483"/>
    </source>
</evidence>
<keyword evidence="3 5" id="KW-1133">Transmembrane helix</keyword>
<feature type="transmembrane region" description="Helical" evidence="5">
    <location>
        <begin position="85"/>
        <end position="106"/>
    </location>
</feature>
<evidence type="ECO:0000256" key="2">
    <source>
        <dbReference type="ARBA" id="ARBA00022692"/>
    </source>
</evidence>